<feature type="chain" id="PRO_5047087155" description="Copper chaperone PCu(A)C" evidence="1">
    <location>
        <begin position="26"/>
        <end position="194"/>
    </location>
</feature>
<keyword evidence="3" id="KW-1185">Reference proteome</keyword>
<sequence length="194" mass="20103">MTTVRTPARLTALAAIAALSLAACASDSNAETSADAATSGEITITDPWVKTAESGMTAAFGTLVNGTDEAVTLVAAETPASSMNELHETLSDASGGMSMSEKEGGFEIAAGESLVLEPGGNHIMLMDVAEPIEAGDEVEFTLTFADDSTFEFTADAKDYTGAQESYAPEHDMDMEMDMDASPEATADEHAGHDH</sequence>
<protein>
    <recommendedName>
        <fullName evidence="4">Copper chaperone PCu(A)C</fullName>
    </recommendedName>
</protein>
<name>A0ABQ6IFJ2_9MICO</name>
<feature type="signal peptide" evidence="1">
    <location>
        <begin position="1"/>
        <end position="25"/>
    </location>
</feature>
<evidence type="ECO:0000313" key="3">
    <source>
        <dbReference type="Proteomes" id="UP001157125"/>
    </source>
</evidence>
<reference evidence="3" key="1">
    <citation type="journal article" date="2019" name="Int. J. Syst. Evol. Microbiol.">
        <title>The Global Catalogue of Microorganisms (GCM) 10K type strain sequencing project: providing services to taxonomists for standard genome sequencing and annotation.</title>
        <authorList>
            <consortium name="The Broad Institute Genomics Platform"/>
            <consortium name="The Broad Institute Genome Sequencing Center for Infectious Disease"/>
            <person name="Wu L."/>
            <person name="Ma J."/>
        </authorList>
    </citation>
    <scope>NUCLEOTIDE SEQUENCE [LARGE SCALE GENOMIC DNA]</scope>
    <source>
        <strain evidence="3">NBRC 112299</strain>
    </source>
</reference>
<keyword evidence="1" id="KW-0732">Signal</keyword>
<dbReference type="PANTHER" id="PTHR36302:SF1">
    <property type="entry name" value="COPPER CHAPERONE PCU(A)C"/>
    <property type="match status" value="1"/>
</dbReference>
<dbReference type="InterPro" id="IPR058248">
    <property type="entry name" value="Lxx211020-like"/>
</dbReference>
<dbReference type="InterPro" id="IPR007410">
    <property type="entry name" value="LpqE-like"/>
</dbReference>
<dbReference type="Gene3D" id="2.60.40.1890">
    <property type="entry name" value="PCu(A)C copper chaperone"/>
    <property type="match status" value="1"/>
</dbReference>
<dbReference type="InterPro" id="IPR036182">
    <property type="entry name" value="PCuAC_sf"/>
</dbReference>
<dbReference type="Proteomes" id="UP001157125">
    <property type="component" value="Unassembled WGS sequence"/>
</dbReference>
<accession>A0ABQ6IFJ2</accession>
<dbReference type="PROSITE" id="PS51257">
    <property type="entry name" value="PROKAR_LIPOPROTEIN"/>
    <property type="match status" value="1"/>
</dbReference>
<dbReference type="SUPFAM" id="SSF110087">
    <property type="entry name" value="DR1885-like metal-binding protein"/>
    <property type="match status" value="1"/>
</dbReference>
<comment type="caution">
    <text evidence="2">The sequence shown here is derived from an EMBL/GenBank/DDBJ whole genome shotgun (WGS) entry which is preliminary data.</text>
</comment>
<evidence type="ECO:0000313" key="2">
    <source>
        <dbReference type="EMBL" id="GMA35523.1"/>
    </source>
</evidence>
<dbReference type="RefSeq" id="WP_284328034.1">
    <property type="nucleotide sequence ID" value="NZ_BSUN01000001.1"/>
</dbReference>
<evidence type="ECO:0000256" key="1">
    <source>
        <dbReference type="SAM" id="SignalP"/>
    </source>
</evidence>
<dbReference type="Pfam" id="PF04314">
    <property type="entry name" value="PCuAC"/>
    <property type="match status" value="1"/>
</dbReference>
<gene>
    <name evidence="2" type="ORF">GCM10025876_17270</name>
</gene>
<organism evidence="2 3">
    <name type="scientific">Demequina litorisediminis</name>
    <dbReference type="NCBI Taxonomy" id="1849022"/>
    <lineage>
        <taxon>Bacteria</taxon>
        <taxon>Bacillati</taxon>
        <taxon>Actinomycetota</taxon>
        <taxon>Actinomycetes</taxon>
        <taxon>Micrococcales</taxon>
        <taxon>Demequinaceae</taxon>
        <taxon>Demequina</taxon>
    </lineage>
</organism>
<proteinExistence type="predicted"/>
<evidence type="ECO:0008006" key="4">
    <source>
        <dbReference type="Google" id="ProtNLM"/>
    </source>
</evidence>
<dbReference type="PANTHER" id="PTHR36302">
    <property type="entry name" value="BLR7088 PROTEIN"/>
    <property type="match status" value="1"/>
</dbReference>
<dbReference type="EMBL" id="BSUN01000001">
    <property type="protein sequence ID" value="GMA35523.1"/>
    <property type="molecule type" value="Genomic_DNA"/>
</dbReference>